<dbReference type="Gene3D" id="1.10.630.10">
    <property type="entry name" value="Cytochrome P450"/>
    <property type="match status" value="1"/>
</dbReference>
<keyword evidence="5 9" id="KW-0560">Oxidoreductase</keyword>
<keyword evidence="4 8" id="KW-0479">Metal-binding</keyword>
<dbReference type="GeneID" id="19236409"/>
<dbReference type="InterPro" id="IPR017972">
    <property type="entry name" value="Cyt_P450_CS"/>
</dbReference>
<dbReference type="EMBL" id="KE720795">
    <property type="protein sequence ID" value="ERF75985.1"/>
    <property type="molecule type" value="Genomic_DNA"/>
</dbReference>
<evidence type="ECO:0000256" key="1">
    <source>
        <dbReference type="ARBA" id="ARBA00001971"/>
    </source>
</evidence>
<dbReference type="GO" id="GO:0005506">
    <property type="term" value="F:iron ion binding"/>
    <property type="evidence" value="ECO:0007669"/>
    <property type="project" value="InterPro"/>
</dbReference>
<evidence type="ECO:0008006" key="12">
    <source>
        <dbReference type="Google" id="ProtNLM"/>
    </source>
</evidence>
<dbReference type="PROSITE" id="PS00086">
    <property type="entry name" value="CYTOCHROME_P450"/>
    <property type="match status" value="1"/>
</dbReference>
<name>U1HYM8_ENDPU</name>
<gene>
    <name evidence="10" type="ORF">EPUS_01351</name>
</gene>
<dbReference type="InterPro" id="IPR001128">
    <property type="entry name" value="Cyt_P450"/>
</dbReference>
<proteinExistence type="inferred from homology"/>
<dbReference type="SUPFAM" id="SSF48264">
    <property type="entry name" value="Cytochrome P450"/>
    <property type="match status" value="1"/>
</dbReference>
<keyword evidence="3 8" id="KW-0349">Heme</keyword>
<keyword evidence="7 9" id="KW-0503">Monooxygenase</keyword>
<dbReference type="Pfam" id="PF00067">
    <property type="entry name" value="p450"/>
    <property type="match status" value="1"/>
</dbReference>
<dbReference type="OMA" id="SWIANIF"/>
<feature type="binding site" description="axial binding residue" evidence="8">
    <location>
        <position position="443"/>
    </location>
    <ligand>
        <name>heme</name>
        <dbReference type="ChEBI" id="CHEBI:30413"/>
    </ligand>
    <ligandPart>
        <name>Fe</name>
        <dbReference type="ChEBI" id="CHEBI:18248"/>
    </ligandPart>
</feature>
<dbReference type="OrthoDB" id="1470350at2759"/>
<dbReference type="GO" id="GO:0016705">
    <property type="term" value="F:oxidoreductase activity, acting on paired donors, with incorporation or reduction of molecular oxygen"/>
    <property type="evidence" value="ECO:0007669"/>
    <property type="project" value="InterPro"/>
</dbReference>
<dbReference type="GO" id="GO:0004497">
    <property type="term" value="F:monooxygenase activity"/>
    <property type="evidence" value="ECO:0007669"/>
    <property type="project" value="UniProtKB-KW"/>
</dbReference>
<keyword evidence="6 8" id="KW-0408">Iron</keyword>
<dbReference type="GO" id="GO:0020037">
    <property type="term" value="F:heme binding"/>
    <property type="evidence" value="ECO:0007669"/>
    <property type="project" value="InterPro"/>
</dbReference>
<accession>U1HYM8</accession>
<evidence type="ECO:0000256" key="5">
    <source>
        <dbReference type="ARBA" id="ARBA00023002"/>
    </source>
</evidence>
<dbReference type="InterPro" id="IPR002401">
    <property type="entry name" value="Cyt_P450_E_grp-I"/>
</dbReference>
<organism evidence="10 11">
    <name type="scientific">Endocarpon pusillum (strain Z07020 / HMAS-L-300199)</name>
    <name type="common">Lichen-forming fungus</name>
    <dbReference type="NCBI Taxonomy" id="1263415"/>
    <lineage>
        <taxon>Eukaryota</taxon>
        <taxon>Fungi</taxon>
        <taxon>Dikarya</taxon>
        <taxon>Ascomycota</taxon>
        <taxon>Pezizomycotina</taxon>
        <taxon>Eurotiomycetes</taxon>
        <taxon>Chaetothyriomycetidae</taxon>
        <taxon>Verrucariales</taxon>
        <taxon>Verrucariaceae</taxon>
        <taxon>Endocarpon</taxon>
    </lineage>
</organism>
<evidence type="ECO:0000256" key="6">
    <source>
        <dbReference type="ARBA" id="ARBA00023004"/>
    </source>
</evidence>
<dbReference type="AlphaFoldDB" id="U1HYM8"/>
<dbReference type="InterPro" id="IPR036396">
    <property type="entry name" value="Cyt_P450_sf"/>
</dbReference>
<evidence type="ECO:0000256" key="2">
    <source>
        <dbReference type="ARBA" id="ARBA00010617"/>
    </source>
</evidence>
<dbReference type="PRINTS" id="PR00463">
    <property type="entry name" value="EP450I"/>
</dbReference>
<evidence type="ECO:0000256" key="7">
    <source>
        <dbReference type="ARBA" id="ARBA00023033"/>
    </source>
</evidence>
<dbReference type="InterPro" id="IPR050121">
    <property type="entry name" value="Cytochrome_P450_monoxygenase"/>
</dbReference>
<sequence length="507" mass="57384">MAESNFEYAHFAGGVALLLVRCPCCYEKKIILHFLRLSHYALDKPSTTSVYTRFVPTRVRELTSEARKIHEKYGDSVRLAPNKLSFIQSQAWPDIHGHRSEKKKVWFEKDPSVYLPRFNGAPSIVDANEQDHARFRRLLAHAFSEKALRDQEPILQTYVNRLVSKLHQQIDGPANGVLDMAQWVNFMTFDIIGDLTFGHSFDCLESGELHPWVALLPGAARTMTYLLALKHAPEFIFKAVLAMIMPSLAARREHAEFTNEKIKIRLSDEADRRDFITPILKANDEKGMTYPELESSINLLVTAGSETLATLFSGAVYHLSQNPRVMKKLRQEVQTAFHDTKDVTIASIQKLPYLNAVIEESLRIYPPAALSLTRIVPRGGAVICGEHIPAGTGVGVTTWAATHSPKNFAAPEEYAPERWLDDPRFAKDDKKSSQPFSMGARNCVGKNLAYAEMRLVLAKLALDFDFRLQPESETWIVQKLFTFWEKPPLMVKVTRTRQAKKQEAFSG</sequence>
<evidence type="ECO:0000256" key="4">
    <source>
        <dbReference type="ARBA" id="ARBA00022723"/>
    </source>
</evidence>
<evidence type="ECO:0000256" key="9">
    <source>
        <dbReference type="RuleBase" id="RU000461"/>
    </source>
</evidence>
<evidence type="ECO:0000256" key="3">
    <source>
        <dbReference type="ARBA" id="ARBA00022617"/>
    </source>
</evidence>
<protein>
    <recommendedName>
        <fullName evidence="12">Isotrichodermin C-15 hydroxylase</fullName>
    </recommendedName>
</protein>
<dbReference type="Proteomes" id="UP000019373">
    <property type="component" value="Unassembled WGS sequence"/>
</dbReference>
<dbReference type="PANTHER" id="PTHR24305">
    <property type="entry name" value="CYTOCHROME P450"/>
    <property type="match status" value="1"/>
</dbReference>
<dbReference type="RefSeq" id="XP_007786834.1">
    <property type="nucleotide sequence ID" value="XM_007788644.1"/>
</dbReference>
<keyword evidence="11" id="KW-1185">Reference proteome</keyword>
<dbReference type="PRINTS" id="PR00385">
    <property type="entry name" value="P450"/>
</dbReference>
<comment type="similarity">
    <text evidence="2 9">Belongs to the cytochrome P450 family.</text>
</comment>
<reference evidence="11" key="1">
    <citation type="journal article" date="2014" name="BMC Genomics">
        <title>Genome characteristics reveal the impact of lichenization on lichen-forming fungus Endocarpon pusillum Hedwig (Verrucariales, Ascomycota).</title>
        <authorList>
            <person name="Wang Y.-Y."/>
            <person name="Liu B."/>
            <person name="Zhang X.-Y."/>
            <person name="Zhou Q.-M."/>
            <person name="Zhang T."/>
            <person name="Li H."/>
            <person name="Yu Y.-F."/>
            <person name="Zhang X.-L."/>
            <person name="Hao X.-Y."/>
            <person name="Wang M."/>
            <person name="Wang L."/>
            <person name="Wei J.-C."/>
        </authorList>
    </citation>
    <scope>NUCLEOTIDE SEQUENCE [LARGE SCALE GENOMIC DNA]</scope>
    <source>
        <strain evidence="11">Z07020 / HMAS-L-300199</strain>
    </source>
</reference>
<dbReference type="eggNOG" id="KOG0158">
    <property type="taxonomic scope" value="Eukaryota"/>
</dbReference>
<evidence type="ECO:0000256" key="8">
    <source>
        <dbReference type="PIRSR" id="PIRSR602401-1"/>
    </source>
</evidence>
<evidence type="ECO:0000313" key="11">
    <source>
        <dbReference type="Proteomes" id="UP000019373"/>
    </source>
</evidence>
<dbReference type="HOGENOM" id="CLU_001570_14_11_1"/>
<dbReference type="PANTHER" id="PTHR24305:SF210">
    <property type="entry name" value="CYTOCHROME P450 MONOOXYGENASE ASQL-RELATED"/>
    <property type="match status" value="1"/>
</dbReference>
<comment type="cofactor">
    <cofactor evidence="1 8">
        <name>heme</name>
        <dbReference type="ChEBI" id="CHEBI:30413"/>
    </cofactor>
</comment>
<dbReference type="CDD" id="cd11058">
    <property type="entry name" value="CYP60B-like"/>
    <property type="match status" value="1"/>
</dbReference>
<evidence type="ECO:0000313" key="10">
    <source>
        <dbReference type="EMBL" id="ERF75985.1"/>
    </source>
</evidence>